<keyword evidence="2" id="KW-1185">Reference proteome</keyword>
<evidence type="ECO:0000313" key="2">
    <source>
        <dbReference type="Proteomes" id="UP000499080"/>
    </source>
</evidence>
<evidence type="ECO:0000313" key="1">
    <source>
        <dbReference type="EMBL" id="GBN75128.1"/>
    </source>
</evidence>
<name>A0A4Y2RH45_ARAVE</name>
<sequence>MSRYRGLTDEGIRKILEASENNDIHYDGDIDDPDYQDLVHNLLPLSDLDGCEMDVEVDFITQNSKKISNASSDIDTSSLSSVDKIPPDVTPDCGPILWFRADSSFQNRMTIERNNKKKLT</sequence>
<gene>
    <name evidence="1" type="ORF">AVEN_193526_1</name>
</gene>
<protein>
    <submittedName>
        <fullName evidence="1">Uncharacterized protein</fullName>
    </submittedName>
</protein>
<dbReference type="EMBL" id="BGPR01145018">
    <property type="protein sequence ID" value="GBN75128.1"/>
    <property type="molecule type" value="Genomic_DNA"/>
</dbReference>
<reference evidence="1 2" key="1">
    <citation type="journal article" date="2019" name="Sci. Rep.">
        <title>Orb-weaving spider Araneus ventricosus genome elucidates the spidroin gene catalogue.</title>
        <authorList>
            <person name="Kono N."/>
            <person name="Nakamura H."/>
            <person name="Ohtoshi R."/>
            <person name="Moran D.A.P."/>
            <person name="Shinohara A."/>
            <person name="Yoshida Y."/>
            <person name="Fujiwara M."/>
            <person name="Mori M."/>
            <person name="Tomita M."/>
            <person name="Arakawa K."/>
        </authorList>
    </citation>
    <scope>NUCLEOTIDE SEQUENCE [LARGE SCALE GENOMIC DNA]</scope>
</reference>
<proteinExistence type="predicted"/>
<organism evidence="1 2">
    <name type="scientific">Araneus ventricosus</name>
    <name type="common">Orbweaver spider</name>
    <name type="synonym">Epeira ventricosa</name>
    <dbReference type="NCBI Taxonomy" id="182803"/>
    <lineage>
        <taxon>Eukaryota</taxon>
        <taxon>Metazoa</taxon>
        <taxon>Ecdysozoa</taxon>
        <taxon>Arthropoda</taxon>
        <taxon>Chelicerata</taxon>
        <taxon>Arachnida</taxon>
        <taxon>Araneae</taxon>
        <taxon>Araneomorphae</taxon>
        <taxon>Entelegynae</taxon>
        <taxon>Araneoidea</taxon>
        <taxon>Araneidae</taxon>
        <taxon>Araneus</taxon>
    </lineage>
</organism>
<dbReference type="AlphaFoldDB" id="A0A4Y2RH45"/>
<accession>A0A4Y2RH45</accession>
<comment type="caution">
    <text evidence="1">The sequence shown here is derived from an EMBL/GenBank/DDBJ whole genome shotgun (WGS) entry which is preliminary data.</text>
</comment>
<dbReference type="Proteomes" id="UP000499080">
    <property type="component" value="Unassembled WGS sequence"/>
</dbReference>